<dbReference type="Proteomes" id="UP000051461">
    <property type="component" value="Unassembled WGS sequence"/>
</dbReference>
<dbReference type="STRING" id="1423726.FC07_GL002055"/>
<dbReference type="Gene3D" id="3.40.1160.10">
    <property type="entry name" value="Acetylglutamate kinase-like"/>
    <property type="match status" value="1"/>
</dbReference>
<keyword evidence="9" id="KW-0963">Cytoplasm</keyword>
<evidence type="ECO:0000256" key="3">
    <source>
        <dbReference type="ARBA" id="ARBA00022605"/>
    </source>
</evidence>
<dbReference type="SUPFAM" id="SSF53633">
    <property type="entry name" value="Carbamate kinase-like"/>
    <property type="match status" value="1"/>
</dbReference>
<gene>
    <name evidence="9" type="primary">argB</name>
    <name evidence="11" type="ORF">FC07_GL002055</name>
</gene>
<evidence type="ECO:0000256" key="1">
    <source>
        <dbReference type="ARBA" id="ARBA00004828"/>
    </source>
</evidence>
<evidence type="ECO:0000256" key="5">
    <source>
        <dbReference type="ARBA" id="ARBA00022741"/>
    </source>
</evidence>
<dbReference type="OrthoDB" id="9803155at2"/>
<dbReference type="EMBL" id="AZDA01000140">
    <property type="protein sequence ID" value="KRK32625.1"/>
    <property type="molecule type" value="Genomic_DNA"/>
</dbReference>
<dbReference type="InterPro" id="IPR037528">
    <property type="entry name" value="ArgB"/>
</dbReference>
<dbReference type="PIRSF" id="PIRSF000728">
    <property type="entry name" value="NAGK"/>
    <property type="match status" value="1"/>
</dbReference>
<evidence type="ECO:0000256" key="7">
    <source>
        <dbReference type="ARBA" id="ARBA00022840"/>
    </source>
</evidence>
<comment type="catalytic activity">
    <reaction evidence="8 9">
        <text>N-acetyl-L-glutamate + ATP = N-acetyl-L-glutamyl 5-phosphate + ADP</text>
        <dbReference type="Rhea" id="RHEA:14629"/>
        <dbReference type="ChEBI" id="CHEBI:30616"/>
        <dbReference type="ChEBI" id="CHEBI:44337"/>
        <dbReference type="ChEBI" id="CHEBI:57936"/>
        <dbReference type="ChEBI" id="CHEBI:456216"/>
        <dbReference type="EC" id="2.7.2.8"/>
    </reaction>
</comment>
<dbReference type="NCBIfam" id="TIGR00761">
    <property type="entry name" value="argB"/>
    <property type="match status" value="1"/>
</dbReference>
<keyword evidence="3 9" id="KW-0028">Amino-acid biosynthesis</keyword>
<dbReference type="InterPro" id="IPR001048">
    <property type="entry name" value="Asp/Glu/Uridylate_kinase"/>
</dbReference>
<dbReference type="GO" id="GO:0005524">
    <property type="term" value="F:ATP binding"/>
    <property type="evidence" value="ECO:0007669"/>
    <property type="project" value="UniProtKB-UniRule"/>
</dbReference>
<dbReference type="PATRIC" id="fig|1423726.3.peg.2132"/>
<dbReference type="GO" id="GO:0042450">
    <property type="term" value="P:L-arginine biosynthetic process via ornithine"/>
    <property type="evidence" value="ECO:0007669"/>
    <property type="project" value="UniProtKB-UniRule"/>
</dbReference>
<accession>A0A0R1GL71</accession>
<dbReference type="CDD" id="cd04238">
    <property type="entry name" value="AAK_NAGK-like"/>
    <property type="match status" value="1"/>
</dbReference>
<feature type="binding site" evidence="9">
    <location>
        <position position="155"/>
    </location>
    <ligand>
        <name>substrate</name>
    </ligand>
</feature>
<dbReference type="UniPathway" id="UPA00068">
    <property type="reaction ID" value="UER00107"/>
</dbReference>
<dbReference type="AlphaFoldDB" id="A0A0R1GL71"/>
<dbReference type="GO" id="GO:0005737">
    <property type="term" value="C:cytoplasm"/>
    <property type="evidence" value="ECO:0007669"/>
    <property type="project" value="UniProtKB-SubCell"/>
</dbReference>
<dbReference type="PANTHER" id="PTHR23342">
    <property type="entry name" value="N-ACETYLGLUTAMATE SYNTHASE"/>
    <property type="match status" value="1"/>
</dbReference>
<keyword evidence="2 9" id="KW-0055">Arginine biosynthesis</keyword>
<comment type="similarity">
    <text evidence="9">Belongs to the acetylglutamate kinase family. ArgB subfamily.</text>
</comment>
<evidence type="ECO:0000256" key="9">
    <source>
        <dbReference type="HAMAP-Rule" id="MF_00082"/>
    </source>
</evidence>
<feature type="site" description="Transition state stabilizer" evidence="9">
    <location>
        <position position="214"/>
    </location>
</feature>
<comment type="function">
    <text evidence="9">Catalyzes the ATP-dependent phosphorylation of N-acetyl-L-glutamate.</text>
</comment>
<dbReference type="EC" id="2.7.2.8" evidence="9"/>
<comment type="caution">
    <text evidence="11">The sequence shown here is derived from an EMBL/GenBank/DDBJ whole genome shotgun (WGS) entry which is preliminary data.</text>
</comment>
<feature type="site" description="Transition state stabilizer" evidence="9">
    <location>
        <position position="8"/>
    </location>
</feature>
<keyword evidence="4 9" id="KW-0808">Transferase</keyword>
<dbReference type="Pfam" id="PF00696">
    <property type="entry name" value="AA_kinase"/>
    <property type="match status" value="1"/>
</dbReference>
<sequence length="253" mass="27077">MKETIVIKIGGHASDQLPVSFYQQLKKWREAGKQILIVHGGGPQISEWSSALGLSVEKKDGIRVTDEQTLAVTKAVLLGVVQPNICQALAHHGLPVIGLNTSDNDLLTGDYLDETVYGEVGQVQHINQDRLNELLADQIGVLAPLAETADGEWLNVNADVAAATIAAQLTASTLVLLTDVPGVLAAGKVVPQLDEAHAHELFVKNIIKSGMQPKIKAAFEALNQGVDKVWITDNIARPGTLLHESPIMESKEG</sequence>
<feature type="binding site" evidence="9">
    <location>
        <position position="63"/>
    </location>
    <ligand>
        <name>substrate</name>
    </ligand>
</feature>
<evidence type="ECO:0000256" key="2">
    <source>
        <dbReference type="ARBA" id="ARBA00022571"/>
    </source>
</evidence>
<keyword evidence="12" id="KW-1185">Reference proteome</keyword>
<comment type="subcellular location">
    <subcellularLocation>
        <location evidence="9">Cytoplasm</location>
    </subcellularLocation>
</comment>
<comment type="pathway">
    <text evidence="1 9">Amino-acid biosynthesis; L-arginine biosynthesis; N(2)-acetyl-L-ornithine from L-glutamate: step 2/4.</text>
</comment>
<keyword evidence="6 9" id="KW-0418">Kinase</keyword>
<dbReference type="GO" id="GO:0003991">
    <property type="term" value="F:acetylglutamate kinase activity"/>
    <property type="evidence" value="ECO:0007669"/>
    <property type="project" value="UniProtKB-UniRule"/>
</dbReference>
<organism evidence="11 12">
    <name type="scientific">Loigolactobacillus bifermentans DSM 20003</name>
    <dbReference type="NCBI Taxonomy" id="1423726"/>
    <lineage>
        <taxon>Bacteria</taxon>
        <taxon>Bacillati</taxon>
        <taxon>Bacillota</taxon>
        <taxon>Bacilli</taxon>
        <taxon>Lactobacillales</taxon>
        <taxon>Lactobacillaceae</taxon>
        <taxon>Loigolactobacillus</taxon>
    </lineage>
</organism>
<evidence type="ECO:0000256" key="8">
    <source>
        <dbReference type="ARBA" id="ARBA00048141"/>
    </source>
</evidence>
<protein>
    <recommendedName>
        <fullName evidence="9">Acetylglutamate kinase</fullName>
        <ecNumber evidence="9">2.7.2.8</ecNumber>
    </recommendedName>
    <alternativeName>
        <fullName evidence="9">N-acetyl-L-glutamate 5-phosphotransferase</fullName>
    </alternativeName>
    <alternativeName>
        <fullName evidence="9">NAG kinase</fullName>
        <shortName evidence="9">NAGK</shortName>
    </alternativeName>
</protein>
<feature type="binding site" evidence="9">
    <location>
        <begin position="41"/>
        <end position="42"/>
    </location>
    <ligand>
        <name>substrate</name>
    </ligand>
</feature>
<proteinExistence type="inferred from homology"/>
<evidence type="ECO:0000313" key="12">
    <source>
        <dbReference type="Proteomes" id="UP000051461"/>
    </source>
</evidence>
<feature type="domain" description="Aspartate/glutamate/uridylate kinase" evidence="10">
    <location>
        <begin position="4"/>
        <end position="233"/>
    </location>
</feature>
<evidence type="ECO:0000256" key="6">
    <source>
        <dbReference type="ARBA" id="ARBA00022777"/>
    </source>
</evidence>
<keyword evidence="7 9" id="KW-0067">ATP-binding</keyword>
<name>A0A0R1GL71_9LACO</name>
<evidence type="ECO:0000259" key="10">
    <source>
        <dbReference type="Pfam" id="PF00696"/>
    </source>
</evidence>
<dbReference type="PANTHER" id="PTHR23342:SF0">
    <property type="entry name" value="N-ACETYLGLUTAMATE SYNTHASE, MITOCHONDRIAL"/>
    <property type="match status" value="1"/>
</dbReference>
<dbReference type="InterPro" id="IPR036393">
    <property type="entry name" value="AceGlu_kinase-like_sf"/>
</dbReference>
<dbReference type="RefSeq" id="WP_057905885.1">
    <property type="nucleotide sequence ID" value="NZ_AZDA01000140.1"/>
</dbReference>
<reference evidence="11 12" key="1">
    <citation type="journal article" date="2015" name="Genome Announc.">
        <title>Expanding the biotechnology potential of lactobacilli through comparative genomics of 213 strains and associated genera.</title>
        <authorList>
            <person name="Sun Z."/>
            <person name="Harris H.M."/>
            <person name="McCann A."/>
            <person name="Guo C."/>
            <person name="Argimon S."/>
            <person name="Zhang W."/>
            <person name="Yang X."/>
            <person name="Jeffery I.B."/>
            <person name="Cooney J.C."/>
            <person name="Kagawa T.F."/>
            <person name="Liu W."/>
            <person name="Song Y."/>
            <person name="Salvetti E."/>
            <person name="Wrobel A."/>
            <person name="Rasinkangas P."/>
            <person name="Parkhill J."/>
            <person name="Rea M.C."/>
            <person name="O'Sullivan O."/>
            <person name="Ritari J."/>
            <person name="Douillard F.P."/>
            <person name="Paul Ross R."/>
            <person name="Yang R."/>
            <person name="Briner A.E."/>
            <person name="Felis G.E."/>
            <person name="de Vos W.M."/>
            <person name="Barrangou R."/>
            <person name="Klaenhammer T.R."/>
            <person name="Caufield P.W."/>
            <person name="Cui Y."/>
            <person name="Zhang H."/>
            <person name="O'Toole P.W."/>
        </authorList>
    </citation>
    <scope>NUCLEOTIDE SEQUENCE [LARGE SCALE GENOMIC DNA]</scope>
    <source>
        <strain evidence="11 12">DSM 20003</strain>
    </source>
</reference>
<evidence type="ECO:0000313" key="11">
    <source>
        <dbReference type="EMBL" id="KRK32625.1"/>
    </source>
</evidence>
<evidence type="ECO:0000256" key="4">
    <source>
        <dbReference type="ARBA" id="ARBA00022679"/>
    </source>
</evidence>
<dbReference type="InterPro" id="IPR004662">
    <property type="entry name" value="AcgluKinase_fam"/>
</dbReference>
<keyword evidence="5 9" id="KW-0547">Nucleotide-binding</keyword>
<dbReference type="HAMAP" id="MF_00082">
    <property type="entry name" value="ArgB"/>
    <property type="match status" value="1"/>
</dbReference>